<feature type="region of interest" description="Disordered" evidence="2">
    <location>
        <begin position="24"/>
        <end position="83"/>
    </location>
</feature>
<evidence type="ECO:0000313" key="4">
    <source>
        <dbReference type="EMBL" id="GDY55405.1"/>
    </source>
</evidence>
<dbReference type="Gene3D" id="3.30.43.10">
    <property type="entry name" value="Uridine Diphospho-n-acetylenolpyruvylglucosamine Reductase, domain 2"/>
    <property type="match status" value="1"/>
</dbReference>
<evidence type="ECO:0000256" key="3">
    <source>
        <dbReference type="SAM" id="SignalP"/>
    </source>
</evidence>
<dbReference type="GO" id="GO:0016491">
    <property type="term" value="F:oxidoreductase activity"/>
    <property type="evidence" value="ECO:0007669"/>
    <property type="project" value="UniProtKB-KW"/>
</dbReference>
<feature type="chain" id="PRO_5038994802" evidence="3">
    <location>
        <begin position="23"/>
        <end position="198"/>
    </location>
</feature>
<evidence type="ECO:0000313" key="5">
    <source>
        <dbReference type="Proteomes" id="UP000301309"/>
    </source>
</evidence>
<accession>A0A4D4L2R8</accession>
<dbReference type="AlphaFoldDB" id="A0A4D4L2R8"/>
<dbReference type="EMBL" id="BJHW01000001">
    <property type="protein sequence ID" value="GDY55405.1"/>
    <property type="molecule type" value="Genomic_DNA"/>
</dbReference>
<proteinExistence type="predicted"/>
<keyword evidence="1" id="KW-0560">Oxidoreductase</keyword>
<dbReference type="InterPro" id="IPR036318">
    <property type="entry name" value="FAD-bd_PCMH-like_sf"/>
</dbReference>
<feature type="signal peptide" evidence="3">
    <location>
        <begin position="1"/>
        <end position="22"/>
    </location>
</feature>
<dbReference type="PROSITE" id="PS51257">
    <property type="entry name" value="PROKAR_LIPOPROTEIN"/>
    <property type="match status" value="1"/>
</dbReference>
<keyword evidence="5" id="KW-1185">Reference proteome</keyword>
<feature type="compositionally biased region" description="Low complexity" evidence="2">
    <location>
        <begin position="135"/>
        <end position="198"/>
    </location>
</feature>
<organism evidence="4 5">
    <name type="scientific">Streptomyces violaceusniger</name>
    <dbReference type="NCBI Taxonomy" id="68280"/>
    <lineage>
        <taxon>Bacteria</taxon>
        <taxon>Bacillati</taxon>
        <taxon>Actinomycetota</taxon>
        <taxon>Actinomycetes</taxon>
        <taxon>Kitasatosporales</taxon>
        <taxon>Streptomycetaceae</taxon>
        <taxon>Streptomyces</taxon>
        <taxon>Streptomyces violaceusniger group</taxon>
    </lineage>
</organism>
<gene>
    <name evidence="4" type="ORF">SVIO_060280</name>
</gene>
<dbReference type="GO" id="GO:0050660">
    <property type="term" value="F:flavin adenine dinucleotide binding"/>
    <property type="evidence" value="ECO:0007669"/>
    <property type="project" value="InterPro"/>
</dbReference>
<dbReference type="Proteomes" id="UP000301309">
    <property type="component" value="Unassembled WGS sequence"/>
</dbReference>
<feature type="region of interest" description="Disordered" evidence="2">
    <location>
        <begin position="126"/>
        <end position="198"/>
    </location>
</feature>
<reference evidence="4 5" key="1">
    <citation type="journal article" date="2020" name="Int. J. Syst. Evol. Microbiol.">
        <title>Reclassification of Streptomyces castelarensis and Streptomyces sporoclivatus as later heterotypic synonyms of Streptomyces antimycoticus.</title>
        <authorList>
            <person name="Komaki H."/>
            <person name="Tamura T."/>
        </authorList>
    </citation>
    <scope>NUCLEOTIDE SEQUENCE [LARGE SCALE GENOMIC DNA]</scope>
    <source>
        <strain evidence="4 5">NBRC 13459</strain>
    </source>
</reference>
<dbReference type="InterPro" id="IPR016167">
    <property type="entry name" value="FAD-bd_PCMH_sub1"/>
</dbReference>
<protein>
    <submittedName>
        <fullName evidence="4">Uncharacterized protein</fullName>
    </submittedName>
</protein>
<evidence type="ECO:0000256" key="2">
    <source>
        <dbReference type="SAM" id="MobiDB-lite"/>
    </source>
</evidence>
<sequence length="198" mass="19777">MNRRTLLAAGTGLAATATAVTACDDDAGKAGGDTSPAGSSSSTSDAHSASASGSRPAVDGKPKSADWSALGKDLQGDLVRPADSDYTSASRLYNTRFDHLRPAAVAYIENTSDISACLDFARRHGAPSRSVTGVTPTPAGRAATAASSSTSPRSLRSARPPARRGSAPGPSSSTSTPHWARAGSPSPAAPARASASRG</sequence>
<keyword evidence="3" id="KW-0732">Signal</keyword>
<name>A0A4D4L2R8_STRVO</name>
<dbReference type="SUPFAM" id="SSF56176">
    <property type="entry name" value="FAD-binding/transporter-associated domain-like"/>
    <property type="match status" value="1"/>
</dbReference>
<feature type="compositionally biased region" description="Low complexity" evidence="2">
    <location>
        <begin position="32"/>
        <end position="54"/>
    </location>
</feature>
<evidence type="ECO:0000256" key="1">
    <source>
        <dbReference type="ARBA" id="ARBA00023002"/>
    </source>
</evidence>
<comment type="caution">
    <text evidence="4">The sequence shown here is derived from an EMBL/GenBank/DDBJ whole genome shotgun (WGS) entry which is preliminary data.</text>
</comment>